<evidence type="ECO:0000313" key="2">
    <source>
        <dbReference type="Proteomes" id="UP000024635"/>
    </source>
</evidence>
<name>A0A016V293_9BILA</name>
<gene>
    <name evidence="1" type="primary">Acey_s0018.g3540</name>
    <name evidence="1" type="ORF">Y032_0018g3540</name>
</gene>
<dbReference type="AlphaFoldDB" id="A0A016V293"/>
<sequence>MTRSYEFEKLQWKLTIITAVNSKRPQTSGGIAEQRSCAETRGLCMLALVVCFCRQQRTGLPRCSRQPEPACRALASLPKNAAPRSRPLSTTVWSSLYVYGRNISYVMRYYAIPKKS</sequence>
<proteinExistence type="predicted"/>
<evidence type="ECO:0000313" key="1">
    <source>
        <dbReference type="EMBL" id="EYC21804.1"/>
    </source>
</evidence>
<protein>
    <submittedName>
        <fullName evidence="1">Uncharacterized protein</fullName>
    </submittedName>
</protein>
<keyword evidence="2" id="KW-1185">Reference proteome</keyword>
<accession>A0A016V293</accession>
<reference evidence="2" key="1">
    <citation type="journal article" date="2015" name="Nat. Genet.">
        <title>The genome and transcriptome of the zoonotic hookworm Ancylostoma ceylanicum identify infection-specific gene families.</title>
        <authorList>
            <person name="Schwarz E.M."/>
            <person name="Hu Y."/>
            <person name="Antoshechkin I."/>
            <person name="Miller M.M."/>
            <person name="Sternberg P.W."/>
            <person name="Aroian R.V."/>
        </authorList>
    </citation>
    <scope>NUCLEOTIDE SEQUENCE</scope>
    <source>
        <strain evidence="2">HY135</strain>
    </source>
</reference>
<organism evidence="1 2">
    <name type="scientific">Ancylostoma ceylanicum</name>
    <dbReference type="NCBI Taxonomy" id="53326"/>
    <lineage>
        <taxon>Eukaryota</taxon>
        <taxon>Metazoa</taxon>
        <taxon>Ecdysozoa</taxon>
        <taxon>Nematoda</taxon>
        <taxon>Chromadorea</taxon>
        <taxon>Rhabditida</taxon>
        <taxon>Rhabditina</taxon>
        <taxon>Rhabditomorpha</taxon>
        <taxon>Strongyloidea</taxon>
        <taxon>Ancylostomatidae</taxon>
        <taxon>Ancylostomatinae</taxon>
        <taxon>Ancylostoma</taxon>
    </lineage>
</organism>
<dbReference type="Proteomes" id="UP000024635">
    <property type="component" value="Unassembled WGS sequence"/>
</dbReference>
<comment type="caution">
    <text evidence="1">The sequence shown here is derived from an EMBL/GenBank/DDBJ whole genome shotgun (WGS) entry which is preliminary data.</text>
</comment>
<dbReference type="EMBL" id="JARK01001354">
    <property type="protein sequence ID" value="EYC21804.1"/>
    <property type="molecule type" value="Genomic_DNA"/>
</dbReference>